<keyword evidence="2" id="KW-0808">Transferase</keyword>
<dbReference type="OrthoDB" id="210402at2"/>
<gene>
    <name evidence="2" type="ORF">Pan97_39340</name>
</gene>
<dbReference type="KEGG" id="bvo:Pan97_39340"/>
<organism evidence="2 3">
    <name type="scientific">Bremerella volcania</name>
    <dbReference type="NCBI Taxonomy" id="2527984"/>
    <lineage>
        <taxon>Bacteria</taxon>
        <taxon>Pseudomonadati</taxon>
        <taxon>Planctomycetota</taxon>
        <taxon>Planctomycetia</taxon>
        <taxon>Pirellulales</taxon>
        <taxon>Pirellulaceae</taxon>
        <taxon>Bremerella</taxon>
    </lineage>
</organism>
<dbReference type="EMBL" id="CP036289">
    <property type="protein sequence ID" value="QDU76877.1"/>
    <property type="molecule type" value="Genomic_DNA"/>
</dbReference>
<dbReference type="SUPFAM" id="SSF53756">
    <property type="entry name" value="UDP-Glycosyltransferase/glycogen phosphorylase"/>
    <property type="match status" value="1"/>
</dbReference>
<keyword evidence="3" id="KW-1185">Reference proteome</keyword>
<dbReference type="GO" id="GO:0016757">
    <property type="term" value="F:glycosyltransferase activity"/>
    <property type="evidence" value="ECO:0007669"/>
    <property type="project" value="InterPro"/>
</dbReference>
<reference evidence="3" key="1">
    <citation type="submission" date="2019-02" db="EMBL/GenBank/DDBJ databases">
        <title>Deep-cultivation of Planctomycetes and their phenomic and genomic characterization uncovers novel biology.</title>
        <authorList>
            <person name="Wiegand S."/>
            <person name="Jogler M."/>
            <person name="Boedeker C."/>
            <person name="Pinto D."/>
            <person name="Vollmers J."/>
            <person name="Rivas-Marin E."/>
            <person name="Kohn T."/>
            <person name="Peeters S.H."/>
            <person name="Heuer A."/>
            <person name="Rast P."/>
            <person name="Oberbeckmann S."/>
            <person name="Bunk B."/>
            <person name="Jeske O."/>
            <person name="Meyerdierks A."/>
            <person name="Storesund J.E."/>
            <person name="Kallscheuer N."/>
            <person name="Luecker S."/>
            <person name="Lage O.M."/>
            <person name="Pohl T."/>
            <person name="Merkel B.J."/>
            <person name="Hornburger P."/>
            <person name="Mueller R.-W."/>
            <person name="Bruemmer F."/>
            <person name="Labrenz M."/>
            <person name="Spormann A.M."/>
            <person name="Op den Camp H."/>
            <person name="Overmann J."/>
            <person name="Amann R."/>
            <person name="Jetten M.S.M."/>
            <person name="Mascher T."/>
            <person name="Medema M.H."/>
            <person name="Devos D.P."/>
            <person name="Kaster A.-K."/>
            <person name="Ovreas L."/>
            <person name="Rohde M."/>
            <person name="Galperin M.Y."/>
            <person name="Jogler C."/>
        </authorList>
    </citation>
    <scope>NUCLEOTIDE SEQUENCE [LARGE SCALE GENOMIC DNA]</scope>
    <source>
        <strain evidence="3">Pan97</strain>
    </source>
</reference>
<feature type="domain" description="Glycosyl transferase family 1" evidence="1">
    <location>
        <begin position="251"/>
        <end position="320"/>
    </location>
</feature>
<name>A0A518CCC8_9BACT</name>
<protein>
    <submittedName>
        <fullName evidence="2">Glycosyl transferases group 1</fullName>
    </submittedName>
</protein>
<sequence>MRVFLMGYPGDLGGACTEAWHTVKLWRRFDADVHLIATWGTDAKWRSRVDALGCTTHTATPETLDQVPGLAGATVVSFCNAAFLANAKRLRELGCRLAWVNCMTWLFDAERKFYRESGPFDAFVFQSEFQRSMLEPELTKLGYTPGLGNLIRGAFDFEEWEFNPRPHADGEAIVVGRAARPDLDKWSSNTWPIYNRIQYRNKRALMLGMDERTHQKLGAPPEWADCLKPMALPAHDYFRQLHCTLPVNGGARENWPRVGLEAMAAGVAVVAQNDWGWREMIEHGVTGFLGSCDEELAHHTAVLAYDETLRMRIINAARERLVNELASPNVLWAGWKRLFEAINTERRAAA</sequence>
<evidence type="ECO:0000313" key="3">
    <source>
        <dbReference type="Proteomes" id="UP000318626"/>
    </source>
</evidence>
<dbReference type="InterPro" id="IPR001296">
    <property type="entry name" value="Glyco_trans_1"/>
</dbReference>
<dbReference type="Gene3D" id="3.40.50.2000">
    <property type="entry name" value="Glycogen Phosphorylase B"/>
    <property type="match status" value="1"/>
</dbReference>
<dbReference type="AlphaFoldDB" id="A0A518CCC8"/>
<evidence type="ECO:0000259" key="1">
    <source>
        <dbReference type="Pfam" id="PF00534"/>
    </source>
</evidence>
<dbReference type="RefSeq" id="WP_144975338.1">
    <property type="nucleotide sequence ID" value="NZ_CP036289.1"/>
</dbReference>
<dbReference type="Pfam" id="PF00534">
    <property type="entry name" value="Glycos_transf_1"/>
    <property type="match status" value="1"/>
</dbReference>
<evidence type="ECO:0000313" key="2">
    <source>
        <dbReference type="EMBL" id="QDU76877.1"/>
    </source>
</evidence>
<proteinExistence type="predicted"/>
<dbReference type="Proteomes" id="UP000318626">
    <property type="component" value="Chromosome"/>
</dbReference>
<accession>A0A518CCC8</accession>